<protein>
    <submittedName>
        <fullName evidence="4">Methyltransferase type 11</fullName>
    </submittedName>
</protein>
<dbReference type="RefSeq" id="WP_012111134.1">
    <property type="nucleotide sequence ID" value="NC_009719.1"/>
</dbReference>
<dbReference type="STRING" id="402881.Plav_2215"/>
<keyword evidence="1 4" id="KW-0489">Methyltransferase</keyword>
<dbReference type="CDD" id="cd02440">
    <property type="entry name" value="AdoMet_MTases"/>
    <property type="match status" value="1"/>
</dbReference>
<feature type="domain" description="Methyltransferase" evidence="3">
    <location>
        <begin position="59"/>
        <end position="151"/>
    </location>
</feature>
<dbReference type="SUPFAM" id="SSF53335">
    <property type="entry name" value="S-adenosyl-L-methionine-dependent methyltransferases"/>
    <property type="match status" value="1"/>
</dbReference>
<dbReference type="InterPro" id="IPR041698">
    <property type="entry name" value="Methyltransf_25"/>
</dbReference>
<dbReference type="AlphaFoldDB" id="A7HV96"/>
<keyword evidence="2 4" id="KW-0808">Transferase</keyword>
<sequence>MSVSPQTIAATGPNAEQIDYWNGDAGDKWAQNRDRLDAMLQPFSEAVLRLASAKPGERVLDIGCGCGATTFELAAQAGSALGVDISAPMVARARERAAALKSPAEFALADAATHPFAPASFDILASRFGIMFFLEPVPAFAHLRQALAPGGRIAFVCWRPLKENAWVSVPLFAALPHLPAPEPATPGAPGPFAFDDPERFRRVLTEAGFGSIAIEPHDALLSMSGEGDPVETALRQTLEIGPLARLLKEQEEAPRRRAVDAVREALARHVKDGKVRLGGAVWLVTARA</sequence>
<dbReference type="InterPro" id="IPR029063">
    <property type="entry name" value="SAM-dependent_MTases_sf"/>
</dbReference>
<name>A7HV96_PARL1</name>
<dbReference type="OrthoDB" id="9777638at2"/>
<accession>A7HV96</accession>
<dbReference type="PANTHER" id="PTHR43861:SF1">
    <property type="entry name" value="TRANS-ACONITATE 2-METHYLTRANSFERASE"/>
    <property type="match status" value="1"/>
</dbReference>
<evidence type="ECO:0000313" key="5">
    <source>
        <dbReference type="Proteomes" id="UP000006377"/>
    </source>
</evidence>
<evidence type="ECO:0000259" key="3">
    <source>
        <dbReference type="Pfam" id="PF13649"/>
    </source>
</evidence>
<dbReference type="HOGENOM" id="CLU_037990_2_5_5"/>
<dbReference type="GO" id="GO:0008168">
    <property type="term" value="F:methyltransferase activity"/>
    <property type="evidence" value="ECO:0007669"/>
    <property type="project" value="UniProtKB-KW"/>
</dbReference>
<proteinExistence type="predicted"/>
<reference evidence="4 5" key="1">
    <citation type="journal article" date="2011" name="Stand. Genomic Sci.">
        <title>Complete genome sequence of Parvibaculum lavamentivorans type strain (DS-1(T)).</title>
        <authorList>
            <person name="Schleheck D."/>
            <person name="Weiss M."/>
            <person name="Pitluck S."/>
            <person name="Bruce D."/>
            <person name="Land M.L."/>
            <person name="Han S."/>
            <person name="Saunders E."/>
            <person name="Tapia R."/>
            <person name="Detter C."/>
            <person name="Brettin T."/>
            <person name="Han J."/>
            <person name="Woyke T."/>
            <person name="Goodwin L."/>
            <person name="Pennacchio L."/>
            <person name="Nolan M."/>
            <person name="Cook A.M."/>
            <person name="Kjelleberg S."/>
            <person name="Thomas T."/>
        </authorList>
    </citation>
    <scope>NUCLEOTIDE SEQUENCE [LARGE SCALE GENOMIC DNA]</scope>
    <source>
        <strain evidence="5">DS-1 / DSM 13023 / NCIMB 13966</strain>
    </source>
</reference>
<gene>
    <name evidence="4" type="ordered locus">Plav_2215</name>
</gene>
<keyword evidence="5" id="KW-1185">Reference proteome</keyword>
<dbReference type="EMBL" id="CP000774">
    <property type="protein sequence ID" value="ABS63829.1"/>
    <property type="molecule type" value="Genomic_DNA"/>
</dbReference>
<dbReference type="Gene3D" id="3.40.50.150">
    <property type="entry name" value="Vaccinia Virus protein VP39"/>
    <property type="match status" value="1"/>
</dbReference>
<organism evidence="4 5">
    <name type="scientific">Parvibaculum lavamentivorans (strain DS-1 / DSM 13023 / NCIMB 13966)</name>
    <dbReference type="NCBI Taxonomy" id="402881"/>
    <lineage>
        <taxon>Bacteria</taxon>
        <taxon>Pseudomonadati</taxon>
        <taxon>Pseudomonadota</taxon>
        <taxon>Alphaproteobacteria</taxon>
        <taxon>Hyphomicrobiales</taxon>
        <taxon>Parvibaculaceae</taxon>
        <taxon>Parvibaculum</taxon>
    </lineage>
</organism>
<evidence type="ECO:0000313" key="4">
    <source>
        <dbReference type="EMBL" id="ABS63829.1"/>
    </source>
</evidence>
<evidence type="ECO:0000256" key="1">
    <source>
        <dbReference type="ARBA" id="ARBA00022603"/>
    </source>
</evidence>
<dbReference type="eggNOG" id="COG2226">
    <property type="taxonomic scope" value="Bacteria"/>
</dbReference>
<dbReference type="PANTHER" id="PTHR43861">
    <property type="entry name" value="TRANS-ACONITATE 2-METHYLTRANSFERASE-RELATED"/>
    <property type="match status" value="1"/>
</dbReference>
<dbReference type="Proteomes" id="UP000006377">
    <property type="component" value="Chromosome"/>
</dbReference>
<dbReference type="GO" id="GO:0032259">
    <property type="term" value="P:methylation"/>
    <property type="evidence" value="ECO:0007669"/>
    <property type="project" value="UniProtKB-KW"/>
</dbReference>
<dbReference type="KEGG" id="pla:Plav_2215"/>
<dbReference type="Pfam" id="PF13649">
    <property type="entry name" value="Methyltransf_25"/>
    <property type="match status" value="1"/>
</dbReference>
<evidence type="ECO:0000256" key="2">
    <source>
        <dbReference type="ARBA" id="ARBA00022679"/>
    </source>
</evidence>